<evidence type="ECO:0000313" key="3">
    <source>
        <dbReference type="Proteomes" id="UP000436088"/>
    </source>
</evidence>
<feature type="compositionally biased region" description="Basic residues" evidence="1">
    <location>
        <begin position="370"/>
        <end position="381"/>
    </location>
</feature>
<organism evidence="2 3">
    <name type="scientific">Hibiscus syriacus</name>
    <name type="common">Rose of Sharon</name>
    <dbReference type="NCBI Taxonomy" id="106335"/>
    <lineage>
        <taxon>Eukaryota</taxon>
        <taxon>Viridiplantae</taxon>
        <taxon>Streptophyta</taxon>
        <taxon>Embryophyta</taxon>
        <taxon>Tracheophyta</taxon>
        <taxon>Spermatophyta</taxon>
        <taxon>Magnoliopsida</taxon>
        <taxon>eudicotyledons</taxon>
        <taxon>Gunneridae</taxon>
        <taxon>Pentapetalae</taxon>
        <taxon>rosids</taxon>
        <taxon>malvids</taxon>
        <taxon>Malvales</taxon>
        <taxon>Malvaceae</taxon>
        <taxon>Malvoideae</taxon>
        <taxon>Hibiscus</taxon>
    </lineage>
</organism>
<dbReference type="PANTHER" id="PTHR35507">
    <property type="entry name" value="OS09G0488600 PROTEIN"/>
    <property type="match status" value="1"/>
</dbReference>
<proteinExistence type="predicted"/>
<dbReference type="PANTHER" id="PTHR35507:SF1">
    <property type="entry name" value="TMF_TATA_BD DOMAIN-CONTAINING PROTEIN"/>
    <property type="match status" value="1"/>
</dbReference>
<feature type="region of interest" description="Disordered" evidence="1">
    <location>
        <begin position="295"/>
        <end position="399"/>
    </location>
</feature>
<evidence type="ECO:0000313" key="2">
    <source>
        <dbReference type="EMBL" id="KAE8678847.1"/>
    </source>
</evidence>
<comment type="caution">
    <text evidence="2">The sequence shown here is derived from an EMBL/GenBank/DDBJ whole genome shotgun (WGS) entry which is preliminary data.</text>
</comment>
<evidence type="ECO:0000256" key="1">
    <source>
        <dbReference type="SAM" id="MobiDB-lite"/>
    </source>
</evidence>
<keyword evidence="3" id="KW-1185">Reference proteome</keyword>
<protein>
    <submittedName>
        <fullName evidence="2">Uncharacterized protein</fullName>
    </submittedName>
</protein>
<dbReference type="InterPro" id="IPR008480">
    <property type="entry name" value="DUF761_pln"/>
</dbReference>
<feature type="region of interest" description="Disordered" evidence="1">
    <location>
        <begin position="505"/>
        <end position="532"/>
    </location>
</feature>
<gene>
    <name evidence="2" type="ORF">F3Y22_tig00111402pilonHSYRG00365</name>
</gene>
<feature type="compositionally biased region" description="Basic and acidic residues" evidence="1">
    <location>
        <begin position="516"/>
        <end position="530"/>
    </location>
</feature>
<reference evidence="2" key="1">
    <citation type="submission" date="2019-09" db="EMBL/GenBank/DDBJ databases">
        <title>Draft genome information of white flower Hibiscus syriacus.</title>
        <authorList>
            <person name="Kim Y.-M."/>
        </authorList>
    </citation>
    <scope>NUCLEOTIDE SEQUENCE [LARGE SCALE GENOMIC DNA]</scope>
    <source>
        <strain evidence="2">YM2019G1</strain>
    </source>
</reference>
<name>A0A6A2YKI9_HIBSY</name>
<sequence length="571" mass="64114">MEEAGSADIMPPPQALVSLSPFSPCPRRLSSRFAQPSRPVVPSARRLAWFSLQGRLLNVKEASSARAIGGGLGREIVLNRTVDLQDEVLSSMQQKVDNLCEQLNNTKKKPGTWAKTDVESSFSETLGSGSVQVDDCGCWICYQHREQLKGNYIVKNSGGSETALPTETEHEERRMSDLSDLASSVTSASEIQLNNLAVEQDVFNLKRECEEKDAIIKELNTCVLSSNMASLKRISEMEDIIRRKNTIITRLKKDVMFLEQKVVHLTRLQRPSSSTSSPNCWQVPSMTDNLIYDMDSTTSASSSDSDSPPKNRPQAPVPKAEDVSFENNDIDLKKKQKSAPAKVRSSFTRQAECHPMPEPATPLREISMNHKSKPPSSRHRQVPTSQDSKRIKKQTPSVPKDSILRKRWSYLVCQVIMASNPKNNLWKKLVSSLQSKMKLLKKPTTHQTITDQHRRKQSKPKTILLVGNVTYAKLSSDGVIDLDVEKEVAPRKVIGYREQLVHTTTSEVEFSSGNDGGKDKKPDNRTDSDRILSSNEIDAKAEEFINRFKEVWRLEKEKSNEEYFAMLARGA</sequence>
<dbReference type="EMBL" id="VEPZ02001331">
    <property type="protein sequence ID" value="KAE8678847.1"/>
    <property type="molecule type" value="Genomic_DNA"/>
</dbReference>
<dbReference type="AlphaFoldDB" id="A0A6A2YKI9"/>
<accession>A0A6A2YKI9</accession>
<feature type="compositionally biased region" description="Low complexity" evidence="1">
    <location>
        <begin position="295"/>
        <end position="306"/>
    </location>
</feature>
<dbReference type="Pfam" id="PF05553">
    <property type="entry name" value="DUF761"/>
    <property type="match status" value="1"/>
</dbReference>
<dbReference type="Proteomes" id="UP000436088">
    <property type="component" value="Unassembled WGS sequence"/>
</dbReference>